<accession>A0A1G8PZ46</accession>
<proteinExistence type="predicted"/>
<protein>
    <recommendedName>
        <fullName evidence="4">DUF4331 domain-containing protein</fullName>
    </recommendedName>
</protein>
<gene>
    <name evidence="2" type="ORF">SAMN05421869_10878</name>
</gene>
<keyword evidence="3" id="KW-1185">Reference proteome</keyword>
<reference evidence="2 3" key="1">
    <citation type="submission" date="2016-10" db="EMBL/GenBank/DDBJ databases">
        <authorList>
            <person name="de Groot N.N."/>
        </authorList>
    </citation>
    <scope>NUCLEOTIDE SEQUENCE [LARGE SCALE GENOMIC DNA]</scope>
    <source>
        <strain evidence="2 3">CGMCC 4.6533</strain>
    </source>
</reference>
<dbReference type="AlphaFoldDB" id="A0A1G8PZ46"/>
<dbReference type="OrthoDB" id="9791748at2"/>
<evidence type="ECO:0000313" key="3">
    <source>
        <dbReference type="Proteomes" id="UP000199202"/>
    </source>
</evidence>
<evidence type="ECO:0000313" key="2">
    <source>
        <dbReference type="EMBL" id="SDI97658.1"/>
    </source>
</evidence>
<evidence type="ECO:0000256" key="1">
    <source>
        <dbReference type="SAM" id="MobiDB-lite"/>
    </source>
</evidence>
<organism evidence="2 3">
    <name type="scientific">Nonomuraea jiangxiensis</name>
    <dbReference type="NCBI Taxonomy" id="633440"/>
    <lineage>
        <taxon>Bacteria</taxon>
        <taxon>Bacillati</taxon>
        <taxon>Actinomycetota</taxon>
        <taxon>Actinomycetes</taxon>
        <taxon>Streptosporangiales</taxon>
        <taxon>Streptosporangiaceae</taxon>
        <taxon>Nonomuraea</taxon>
    </lineage>
</organism>
<feature type="region of interest" description="Disordered" evidence="1">
    <location>
        <begin position="312"/>
        <end position="339"/>
    </location>
</feature>
<name>A0A1G8PZ46_9ACTN</name>
<evidence type="ECO:0008006" key="4">
    <source>
        <dbReference type="Google" id="ProtNLM"/>
    </source>
</evidence>
<dbReference type="STRING" id="633440.SAMN05421869_10878"/>
<sequence length="339" mass="36601">MSNHFTGLSLGPPLGDQRLDLCDLYAFGAPGDPSRTVLILNANPNADALHPDAVYRLNIDNDGDYLTDVAFSWVFSPPASDGSQTYSVFMATGAESRRPEAAGTAIVSDAAVSFGPHANVVDSGDYKVAAGSRSDAFFFDFDGIKDLFDTSGNRNFTAPHVGGKSPWTGVDSNSTANVFSMAIELPTAELAPKPELHIWGRCSVLRDGELVHADRAGHPSMSSFFNTDDTKEEYNASEPVNDREKWTDQFVHLLGHTGGYSREEAITALDEHGLLPDVLHFDPSKPAAYPNGRTFTEDVIDIRVAFLTKNEAPPTGLTPHTDTLDRFPYLGDPHPAATS</sequence>
<dbReference type="Proteomes" id="UP000199202">
    <property type="component" value="Unassembled WGS sequence"/>
</dbReference>
<dbReference type="Pfam" id="PF14224">
    <property type="entry name" value="DUF4331"/>
    <property type="match status" value="1"/>
</dbReference>
<dbReference type="RefSeq" id="WP_090932940.1">
    <property type="nucleotide sequence ID" value="NZ_FNDJ01000008.1"/>
</dbReference>
<dbReference type="InterPro" id="IPR025566">
    <property type="entry name" value="DUF4331"/>
</dbReference>
<dbReference type="EMBL" id="FNDJ01000008">
    <property type="protein sequence ID" value="SDI97658.1"/>
    <property type="molecule type" value="Genomic_DNA"/>
</dbReference>